<dbReference type="Proteomes" id="UP001596425">
    <property type="component" value="Unassembled WGS sequence"/>
</dbReference>
<evidence type="ECO:0000256" key="7">
    <source>
        <dbReference type="ARBA" id="ARBA00023211"/>
    </source>
</evidence>
<dbReference type="Pfam" id="PF00883">
    <property type="entry name" value="Peptidase_M17"/>
    <property type="match status" value="1"/>
</dbReference>
<keyword evidence="5" id="KW-0479">Metal-binding</keyword>
<keyword evidence="2 9" id="KW-0031">Aminopeptidase</keyword>
<evidence type="ECO:0000256" key="1">
    <source>
        <dbReference type="ARBA" id="ARBA00009528"/>
    </source>
</evidence>
<sequence>MTKAMQVQLVETAAAETWGGDKALLSFSDNGATVHATVHATRATGGPLVAAQRAARRLDGMGVAAVQLSGDGWDLERRWAFWAGYFNPRNDNRLDWGTGDAAELEELNAREKAARWVREITNGTPEEVSPRVLAESAAALLHDLAPGAVSHKIVAGDELLQEGFVGIHNVGRGSVREPVMLQLDFNPSGDADAEVDICLVGKGITFDSGGYSIKPSGGMATMKSDMGGAAMVTGGLALAIARGLNKRVKLYLCCAENLISGHAYKLGDIIKYKNGVTAEILNTDAEGRLVLADGLIAASEQEPKWILDAATLTGAAKMAVGRDFNSVLSFEDESAQRVLDAAAAENEKAWRLPLEPFHLEQIPSGFAEIANIGIDGSPGASTAAAFLARFVRDQGRNWVHMDLSGSYQPSANDLWAAGAKGHGLRTIARFLQES</sequence>
<protein>
    <submittedName>
        <fullName evidence="9">Aminopeptidase PepB</fullName>
        <ecNumber evidence="9">3.4.11.23</ecNumber>
    </submittedName>
</protein>
<dbReference type="PIRSF" id="PIRSF036388">
    <property type="entry name" value="Ctsl_amnpptdse_B"/>
    <property type="match status" value="1"/>
</dbReference>
<evidence type="ECO:0000313" key="10">
    <source>
        <dbReference type="Proteomes" id="UP001596425"/>
    </source>
</evidence>
<dbReference type="InterPro" id="IPR011356">
    <property type="entry name" value="Leucine_aapep/pepB"/>
</dbReference>
<reference evidence="10" key="1">
    <citation type="journal article" date="2019" name="Int. J. Syst. Evol. Microbiol.">
        <title>The Global Catalogue of Microorganisms (GCM) 10K type strain sequencing project: providing services to taxonomists for standard genome sequencing and annotation.</title>
        <authorList>
            <consortium name="The Broad Institute Genomics Platform"/>
            <consortium name="The Broad Institute Genome Sequencing Center for Infectious Disease"/>
            <person name="Wu L."/>
            <person name="Ma J."/>
        </authorList>
    </citation>
    <scope>NUCLEOTIDE SEQUENCE [LARGE SCALE GENOMIC DNA]</scope>
    <source>
        <strain evidence="10">CGMCC 1.13718</strain>
    </source>
</reference>
<dbReference type="PANTHER" id="PTHR11963">
    <property type="entry name" value="LEUCINE AMINOPEPTIDASE-RELATED"/>
    <property type="match status" value="1"/>
</dbReference>
<dbReference type="Pfam" id="PF12404">
    <property type="entry name" value="DUF3663"/>
    <property type="match status" value="1"/>
</dbReference>
<dbReference type="Gene3D" id="3.40.630.10">
    <property type="entry name" value="Zn peptidases"/>
    <property type="match status" value="1"/>
</dbReference>
<accession>A0ABW1YR20</accession>
<proteinExistence type="inferred from homology"/>
<organism evidence="9 10">
    <name type="scientific">Microbulbifer taiwanensis</name>
    <dbReference type="NCBI Taxonomy" id="986746"/>
    <lineage>
        <taxon>Bacteria</taxon>
        <taxon>Pseudomonadati</taxon>
        <taxon>Pseudomonadota</taxon>
        <taxon>Gammaproteobacteria</taxon>
        <taxon>Cellvibrionales</taxon>
        <taxon>Microbulbiferaceae</taxon>
        <taxon>Microbulbifer</taxon>
    </lineage>
</organism>
<dbReference type="EC" id="3.4.11.23" evidence="9"/>
<evidence type="ECO:0000259" key="8">
    <source>
        <dbReference type="PROSITE" id="PS00631"/>
    </source>
</evidence>
<dbReference type="InterPro" id="IPR047620">
    <property type="entry name" value="M17_PepB-like_N"/>
</dbReference>
<dbReference type="CDD" id="cd00433">
    <property type="entry name" value="Peptidase_M17"/>
    <property type="match status" value="1"/>
</dbReference>
<evidence type="ECO:0000256" key="4">
    <source>
        <dbReference type="ARBA" id="ARBA00022670"/>
    </source>
</evidence>
<keyword evidence="7" id="KW-0464">Manganese</keyword>
<name>A0ABW1YR20_9GAMM</name>
<evidence type="ECO:0000256" key="5">
    <source>
        <dbReference type="ARBA" id="ARBA00022723"/>
    </source>
</evidence>
<dbReference type="GO" id="GO:0004177">
    <property type="term" value="F:aminopeptidase activity"/>
    <property type="evidence" value="ECO:0007669"/>
    <property type="project" value="UniProtKB-KW"/>
</dbReference>
<evidence type="ECO:0000313" key="9">
    <source>
        <dbReference type="EMBL" id="MFC6634303.1"/>
    </source>
</evidence>
<dbReference type="EMBL" id="JBHSVR010000001">
    <property type="protein sequence ID" value="MFC6634303.1"/>
    <property type="molecule type" value="Genomic_DNA"/>
</dbReference>
<gene>
    <name evidence="9" type="primary">pepB</name>
    <name evidence="9" type="ORF">ACFQBM_13465</name>
</gene>
<comment type="caution">
    <text evidence="9">The sequence shown here is derived from an EMBL/GenBank/DDBJ whole genome shotgun (WGS) entry which is preliminary data.</text>
</comment>
<comment type="similarity">
    <text evidence="1">Belongs to the peptidase M17 family.</text>
</comment>
<dbReference type="NCBIfam" id="NF003450">
    <property type="entry name" value="PRK05015.1"/>
    <property type="match status" value="1"/>
</dbReference>
<keyword evidence="4" id="KW-0645">Protease</keyword>
<keyword evidence="6 9" id="KW-0378">Hydrolase</keyword>
<keyword evidence="10" id="KW-1185">Reference proteome</keyword>
<dbReference type="PROSITE" id="PS00631">
    <property type="entry name" value="CYTOSOL_AP"/>
    <property type="match status" value="1"/>
</dbReference>
<dbReference type="PRINTS" id="PR00481">
    <property type="entry name" value="LAMNOPPTDASE"/>
</dbReference>
<keyword evidence="3" id="KW-0963">Cytoplasm</keyword>
<dbReference type="RefSeq" id="WP_193193101.1">
    <property type="nucleotide sequence ID" value="NZ_JACZFR010000038.1"/>
</dbReference>
<evidence type="ECO:0000256" key="3">
    <source>
        <dbReference type="ARBA" id="ARBA00022490"/>
    </source>
</evidence>
<dbReference type="PANTHER" id="PTHR11963:SF20">
    <property type="entry name" value="PEPTIDASE B"/>
    <property type="match status" value="1"/>
</dbReference>
<dbReference type="InterPro" id="IPR000819">
    <property type="entry name" value="Peptidase_M17_C"/>
</dbReference>
<dbReference type="SUPFAM" id="SSF53187">
    <property type="entry name" value="Zn-dependent exopeptidases"/>
    <property type="match status" value="1"/>
</dbReference>
<evidence type="ECO:0000256" key="6">
    <source>
        <dbReference type="ARBA" id="ARBA00022801"/>
    </source>
</evidence>
<evidence type="ECO:0000256" key="2">
    <source>
        <dbReference type="ARBA" id="ARBA00022438"/>
    </source>
</evidence>
<dbReference type="InterPro" id="IPR008330">
    <property type="entry name" value="Pept_M17_PepB"/>
</dbReference>
<feature type="domain" description="Cytosol aminopeptidase" evidence="8">
    <location>
        <begin position="282"/>
        <end position="289"/>
    </location>
</feature>